<evidence type="ECO:0000256" key="1">
    <source>
        <dbReference type="ARBA" id="ARBA00004325"/>
    </source>
</evidence>
<keyword evidence="3" id="KW-0813">Transport</keyword>
<keyword evidence="7" id="KW-0496">Mitochondrion</keyword>
<protein>
    <recommendedName>
        <fullName evidence="12">Mitochondrial F1F0-ATP synthase g subunit</fullName>
    </recommendedName>
</protein>
<accession>A0A6A6QMI6</accession>
<evidence type="ECO:0000256" key="2">
    <source>
        <dbReference type="ARBA" id="ARBA00005699"/>
    </source>
</evidence>
<reference evidence="10" key="1">
    <citation type="journal article" date="2020" name="Stud. Mycol.">
        <title>101 Dothideomycetes genomes: a test case for predicting lifestyles and emergence of pathogens.</title>
        <authorList>
            <person name="Haridas S."/>
            <person name="Albert R."/>
            <person name="Binder M."/>
            <person name="Bloem J."/>
            <person name="Labutti K."/>
            <person name="Salamov A."/>
            <person name="Andreopoulos B."/>
            <person name="Baker S."/>
            <person name="Barry K."/>
            <person name="Bills G."/>
            <person name="Bluhm B."/>
            <person name="Cannon C."/>
            <person name="Castanera R."/>
            <person name="Culley D."/>
            <person name="Daum C."/>
            <person name="Ezra D."/>
            <person name="Gonzalez J."/>
            <person name="Henrissat B."/>
            <person name="Kuo A."/>
            <person name="Liang C."/>
            <person name="Lipzen A."/>
            <person name="Lutzoni F."/>
            <person name="Magnuson J."/>
            <person name="Mondo S."/>
            <person name="Nolan M."/>
            <person name="Ohm R."/>
            <person name="Pangilinan J."/>
            <person name="Park H.-J."/>
            <person name="Ramirez L."/>
            <person name="Alfaro M."/>
            <person name="Sun H."/>
            <person name="Tritt A."/>
            <person name="Yoshinaga Y."/>
            <person name="Zwiers L.-H."/>
            <person name="Turgeon B."/>
            <person name="Goodwin S."/>
            <person name="Spatafora J."/>
            <person name="Crous P."/>
            <person name="Grigoriev I."/>
        </authorList>
    </citation>
    <scope>NUCLEOTIDE SEQUENCE</scope>
    <source>
        <strain evidence="10">CBS 269.34</strain>
    </source>
</reference>
<keyword evidence="9" id="KW-0066">ATP synthesis</keyword>
<dbReference type="GO" id="GO:0031966">
    <property type="term" value="C:mitochondrial membrane"/>
    <property type="evidence" value="ECO:0007669"/>
    <property type="project" value="UniProtKB-SubCell"/>
</dbReference>
<dbReference type="Pfam" id="PF04718">
    <property type="entry name" value="ATP-synt_G"/>
    <property type="match status" value="1"/>
</dbReference>
<dbReference type="InterPro" id="IPR006808">
    <property type="entry name" value="ATP_synth_F0_gsu_mt"/>
</dbReference>
<gene>
    <name evidence="10" type="ORF">BU16DRAFT_528874</name>
</gene>
<organism evidence="10 11">
    <name type="scientific">Lophium mytilinum</name>
    <dbReference type="NCBI Taxonomy" id="390894"/>
    <lineage>
        <taxon>Eukaryota</taxon>
        <taxon>Fungi</taxon>
        <taxon>Dikarya</taxon>
        <taxon>Ascomycota</taxon>
        <taxon>Pezizomycotina</taxon>
        <taxon>Dothideomycetes</taxon>
        <taxon>Pleosporomycetidae</taxon>
        <taxon>Mytilinidiales</taxon>
        <taxon>Mytilinidiaceae</taxon>
        <taxon>Lophium</taxon>
    </lineage>
</organism>
<evidence type="ECO:0000256" key="7">
    <source>
        <dbReference type="ARBA" id="ARBA00023128"/>
    </source>
</evidence>
<name>A0A6A6QMI6_9PEZI</name>
<keyword evidence="11" id="KW-1185">Reference proteome</keyword>
<dbReference type="Proteomes" id="UP000799750">
    <property type="component" value="Unassembled WGS sequence"/>
</dbReference>
<dbReference type="GO" id="GO:0015078">
    <property type="term" value="F:proton transmembrane transporter activity"/>
    <property type="evidence" value="ECO:0007669"/>
    <property type="project" value="InterPro"/>
</dbReference>
<dbReference type="PANTHER" id="PTHR12386">
    <property type="entry name" value="ATP SYNTHASE SUBUNIT"/>
    <property type="match status" value="1"/>
</dbReference>
<keyword evidence="6" id="KW-0406">Ion transport</keyword>
<dbReference type="GO" id="GO:0015986">
    <property type="term" value="P:proton motive force-driven ATP synthesis"/>
    <property type="evidence" value="ECO:0007669"/>
    <property type="project" value="InterPro"/>
</dbReference>
<proteinExistence type="inferred from homology"/>
<comment type="subcellular location">
    <subcellularLocation>
        <location evidence="1">Mitochondrion membrane</location>
    </subcellularLocation>
</comment>
<dbReference type="EMBL" id="MU004192">
    <property type="protein sequence ID" value="KAF2493605.1"/>
    <property type="molecule type" value="Genomic_DNA"/>
</dbReference>
<evidence type="ECO:0000256" key="5">
    <source>
        <dbReference type="ARBA" id="ARBA00022781"/>
    </source>
</evidence>
<keyword evidence="4" id="KW-0138">CF(0)</keyword>
<evidence type="ECO:0000313" key="10">
    <source>
        <dbReference type="EMBL" id="KAF2493605.1"/>
    </source>
</evidence>
<evidence type="ECO:0008006" key="12">
    <source>
        <dbReference type="Google" id="ProtNLM"/>
    </source>
</evidence>
<evidence type="ECO:0000256" key="6">
    <source>
        <dbReference type="ARBA" id="ARBA00023065"/>
    </source>
</evidence>
<evidence type="ECO:0000256" key="9">
    <source>
        <dbReference type="ARBA" id="ARBA00023310"/>
    </source>
</evidence>
<dbReference type="OrthoDB" id="437at2759"/>
<evidence type="ECO:0000256" key="4">
    <source>
        <dbReference type="ARBA" id="ARBA00022547"/>
    </source>
</evidence>
<evidence type="ECO:0000256" key="3">
    <source>
        <dbReference type="ARBA" id="ARBA00022448"/>
    </source>
</evidence>
<evidence type="ECO:0000256" key="8">
    <source>
        <dbReference type="ARBA" id="ARBA00023136"/>
    </source>
</evidence>
<keyword evidence="5" id="KW-0375">Hydrogen ion transport</keyword>
<dbReference type="GO" id="GO:0045259">
    <property type="term" value="C:proton-transporting ATP synthase complex"/>
    <property type="evidence" value="ECO:0007669"/>
    <property type="project" value="UniProtKB-KW"/>
</dbReference>
<evidence type="ECO:0000313" key="11">
    <source>
        <dbReference type="Proteomes" id="UP000799750"/>
    </source>
</evidence>
<keyword evidence="8" id="KW-0472">Membrane</keyword>
<dbReference type="AlphaFoldDB" id="A0A6A6QMI6"/>
<sequence>MSLPASRAALRTTLPARRQLFARRSASSASEVAATAKERAAQATSKATEGLSKVTSSAGSALLKAGASAGNALGKVGGRTGRAIGFVQSLIPPTIYYSKVGLELGKLVFEARKMNPPSAATFQSYFQPVLSAARNPSSLSSYTATLNPSSLLNRARNLSTAQYASAAVVTAEAIGFFSVGEMIGRFKVVGYRSSAPAHH</sequence>
<comment type="similarity">
    <text evidence="2">Belongs to the ATPase g subunit family.</text>
</comment>